<dbReference type="HOGENOM" id="CLU_3397118_0_0_9"/>
<evidence type="ECO:0000313" key="1">
    <source>
        <dbReference type="EMBL" id="BAN06801.1"/>
    </source>
</evidence>
<protein>
    <submittedName>
        <fullName evidence="1">Uncharacterized protein</fullName>
    </submittedName>
</protein>
<sequence>MTLILSTRSAFKWTGHHNASAQHASLMADLS</sequence>
<accession>M5B032</accession>
<gene>
    <name evidence="1" type="ORF">LVISKB_1166</name>
</gene>
<dbReference type="EMBL" id="AP012167">
    <property type="protein sequence ID" value="BAN06801.1"/>
    <property type="molecule type" value="Genomic_DNA"/>
</dbReference>
<evidence type="ECO:0000313" key="2">
    <source>
        <dbReference type="Proteomes" id="UP000012042"/>
    </source>
</evidence>
<organism evidence="1 2">
    <name type="scientific">Levilactobacillus brevis KB290</name>
    <dbReference type="NCBI Taxonomy" id="1001583"/>
    <lineage>
        <taxon>Bacteria</taxon>
        <taxon>Bacillati</taxon>
        <taxon>Bacillota</taxon>
        <taxon>Bacilli</taxon>
        <taxon>Lactobacillales</taxon>
        <taxon>Lactobacillaceae</taxon>
        <taxon>Levilactobacillus</taxon>
    </lineage>
</organism>
<name>M5B032_LEVBR</name>
<dbReference type="Proteomes" id="UP000012042">
    <property type="component" value="Chromosome"/>
</dbReference>
<dbReference type="AlphaFoldDB" id="M5B032"/>
<dbReference type="KEGG" id="lbk:LVISKB_1166"/>
<reference evidence="1 2" key="1">
    <citation type="journal article" date="2013" name="PLoS ONE">
        <title>Genomic Analysis by Deep Sequencing of the Probiotic Lactobacillus brevis KB290 Harboring Nine Plasmids Reveals Genomic Stability.</title>
        <authorList>
            <person name="Fukao M."/>
            <person name="Oshima K."/>
            <person name="Morita H."/>
            <person name="Toh H."/>
            <person name="Suda W."/>
            <person name="Kim S.W."/>
            <person name="Suzuki S."/>
            <person name="Yakabe T."/>
            <person name="Hattori M."/>
            <person name="Yajima N."/>
        </authorList>
    </citation>
    <scope>NUCLEOTIDE SEQUENCE [LARGE SCALE GENOMIC DNA]</scope>
    <source>
        <strain evidence="1 2">KB290</strain>
    </source>
</reference>
<proteinExistence type="predicted"/>